<dbReference type="EMBL" id="CAACVG010015267">
    <property type="protein sequence ID" value="VEN64311.1"/>
    <property type="molecule type" value="Genomic_DNA"/>
</dbReference>
<keyword evidence="2" id="KW-1185">Reference proteome</keyword>
<accession>A0A653DY76</accession>
<organism evidence="1 2">
    <name type="scientific">Callosobruchus maculatus</name>
    <name type="common">Southern cowpea weevil</name>
    <name type="synonym">Pulse bruchid</name>
    <dbReference type="NCBI Taxonomy" id="64391"/>
    <lineage>
        <taxon>Eukaryota</taxon>
        <taxon>Metazoa</taxon>
        <taxon>Ecdysozoa</taxon>
        <taxon>Arthropoda</taxon>
        <taxon>Hexapoda</taxon>
        <taxon>Insecta</taxon>
        <taxon>Pterygota</taxon>
        <taxon>Neoptera</taxon>
        <taxon>Endopterygota</taxon>
        <taxon>Coleoptera</taxon>
        <taxon>Polyphaga</taxon>
        <taxon>Cucujiformia</taxon>
        <taxon>Chrysomeloidea</taxon>
        <taxon>Chrysomelidae</taxon>
        <taxon>Bruchinae</taxon>
        <taxon>Bruchini</taxon>
        <taxon>Callosobruchus</taxon>
    </lineage>
</organism>
<evidence type="ECO:0000313" key="1">
    <source>
        <dbReference type="EMBL" id="VEN64311.1"/>
    </source>
</evidence>
<sequence>TGKWSTSHHAYKMHQ</sequence>
<dbReference type="Proteomes" id="UP000410492">
    <property type="component" value="Unassembled WGS sequence"/>
</dbReference>
<feature type="non-terminal residue" evidence="1">
    <location>
        <position position="1"/>
    </location>
</feature>
<proteinExistence type="predicted"/>
<name>A0A653DY76_CALMS</name>
<evidence type="ECO:0000313" key="2">
    <source>
        <dbReference type="Proteomes" id="UP000410492"/>
    </source>
</evidence>
<protein>
    <submittedName>
        <fullName evidence="1">Uncharacterized protein</fullName>
    </submittedName>
</protein>
<reference evidence="1 2" key="1">
    <citation type="submission" date="2019-01" db="EMBL/GenBank/DDBJ databases">
        <authorList>
            <person name="Sayadi A."/>
        </authorList>
    </citation>
    <scope>NUCLEOTIDE SEQUENCE [LARGE SCALE GENOMIC DNA]</scope>
</reference>
<gene>
    <name evidence="1" type="ORF">CALMAC_LOCUS20867</name>
</gene>